<keyword evidence="3" id="KW-1185">Reference proteome</keyword>
<feature type="transmembrane region" description="Helical" evidence="1">
    <location>
        <begin position="74"/>
        <end position="93"/>
    </location>
</feature>
<evidence type="ECO:0000313" key="3">
    <source>
        <dbReference type="Proteomes" id="UP000325849"/>
    </source>
</evidence>
<keyword evidence="1" id="KW-0472">Membrane</keyword>
<proteinExistence type="predicted"/>
<comment type="caution">
    <text evidence="2">The sequence shown here is derived from an EMBL/GenBank/DDBJ whole genome shotgun (WGS) entry which is preliminary data.</text>
</comment>
<feature type="transmembrane region" description="Helical" evidence="1">
    <location>
        <begin position="42"/>
        <end position="62"/>
    </location>
</feature>
<protein>
    <recommendedName>
        <fullName evidence="4">Lysine transporter LysE</fullName>
    </recommendedName>
</protein>
<feature type="transmembrane region" description="Helical" evidence="1">
    <location>
        <begin position="12"/>
        <end position="36"/>
    </location>
</feature>
<evidence type="ECO:0000313" key="2">
    <source>
        <dbReference type="EMBL" id="MPY31566.1"/>
    </source>
</evidence>
<evidence type="ECO:0008006" key="4">
    <source>
        <dbReference type="Google" id="ProtNLM"/>
    </source>
</evidence>
<dbReference type="AlphaFoldDB" id="A0A5N8V9J0"/>
<evidence type="ECO:0000256" key="1">
    <source>
        <dbReference type="SAM" id="Phobius"/>
    </source>
</evidence>
<gene>
    <name evidence="2" type="ORF">FNH09_09825</name>
</gene>
<name>A0A5N8V9J0_9ACTN</name>
<sequence length="98" mass="10151">MGSFLKESLVELVGEVVLKVIACLTVGGLALAFVWGWERSPLVTGGLGGALLAFLGYGGWELVRPARPGRRGRLAGVAAATFAVAALLVAYAWSCKCS</sequence>
<accession>A0A5N8V9J0</accession>
<keyword evidence="1" id="KW-1133">Transmembrane helix</keyword>
<reference evidence="2 3" key="1">
    <citation type="submission" date="2019-07" db="EMBL/GenBank/DDBJ databases">
        <title>New species of Amycolatopsis and Streptomyces.</title>
        <authorList>
            <person name="Duangmal K."/>
            <person name="Teo W.F.A."/>
            <person name="Lipun K."/>
        </authorList>
    </citation>
    <scope>NUCLEOTIDE SEQUENCE [LARGE SCALE GENOMIC DNA]</scope>
    <source>
        <strain evidence="2 3">NBRC 109810</strain>
    </source>
</reference>
<organism evidence="2 3">
    <name type="scientific">Streptomyces adustus</name>
    <dbReference type="NCBI Taxonomy" id="1609272"/>
    <lineage>
        <taxon>Bacteria</taxon>
        <taxon>Bacillati</taxon>
        <taxon>Actinomycetota</taxon>
        <taxon>Actinomycetes</taxon>
        <taxon>Kitasatosporales</taxon>
        <taxon>Streptomycetaceae</taxon>
        <taxon>Streptomyces</taxon>
    </lineage>
</organism>
<dbReference type="RefSeq" id="WP_152886365.1">
    <property type="nucleotide sequence ID" value="NZ_VJZD01000028.1"/>
</dbReference>
<dbReference type="EMBL" id="VJZD01000028">
    <property type="protein sequence ID" value="MPY31566.1"/>
    <property type="molecule type" value="Genomic_DNA"/>
</dbReference>
<dbReference type="Proteomes" id="UP000325849">
    <property type="component" value="Unassembled WGS sequence"/>
</dbReference>
<keyword evidence="1" id="KW-0812">Transmembrane</keyword>